<dbReference type="AlphaFoldDB" id="A0A8J5UMP2"/>
<feature type="compositionally biased region" description="Basic and acidic residues" evidence="2">
    <location>
        <begin position="79"/>
        <end position="92"/>
    </location>
</feature>
<organism evidence="3 4">
    <name type="scientific">[Candida] subhashii</name>
    <dbReference type="NCBI Taxonomy" id="561895"/>
    <lineage>
        <taxon>Eukaryota</taxon>
        <taxon>Fungi</taxon>
        <taxon>Dikarya</taxon>
        <taxon>Ascomycota</taxon>
        <taxon>Saccharomycotina</taxon>
        <taxon>Pichiomycetes</taxon>
        <taxon>Debaryomycetaceae</taxon>
        <taxon>Spathaspora</taxon>
    </lineage>
</organism>
<feature type="compositionally biased region" description="Acidic residues" evidence="2">
    <location>
        <begin position="50"/>
        <end position="60"/>
    </location>
</feature>
<feature type="region of interest" description="Disordered" evidence="2">
    <location>
        <begin position="1"/>
        <end position="131"/>
    </location>
</feature>
<dbReference type="RefSeq" id="XP_049266460.1">
    <property type="nucleotide sequence ID" value="XM_049405986.1"/>
</dbReference>
<keyword evidence="4" id="KW-1185">Reference proteome</keyword>
<proteinExistence type="predicted"/>
<feature type="compositionally biased region" description="Polar residues" evidence="2">
    <location>
        <begin position="193"/>
        <end position="204"/>
    </location>
</feature>
<feature type="coiled-coil region" evidence="1">
    <location>
        <begin position="290"/>
        <end position="324"/>
    </location>
</feature>
<feature type="compositionally biased region" description="Low complexity" evidence="2">
    <location>
        <begin position="111"/>
        <end position="121"/>
    </location>
</feature>
<dbReference type="Proteomes" id="UP000694255">
    <property type="component" value="Unassembled WGS sequence"/>
</dbReference>
<protein>
    <submittedName>
        <fullName evidence="3">Uncharacterized protein</fullName>
    </submittedName>
</protein>
<keyword evidence="1" id="KW-0175">Coiled coil</keyword>
<feature type="region of interest" description="Disordered" evidence="2">
    <location>
        <begin position="188"/>
        <end position="256"/>
    </location>
</feature>
<feature type="compositionally biased region" description="Acidic residues" evidence="2">
    <location>
        <begin position="234"/>
        <end position="248"/>
    </location>
</feature>
<comment type="caution">
    <text evidence="3">The sequence shown here is derived from an EMBL/GenBank/DDBJ whole genome shotgun (WGS) entry which is preliminary data.</text>
</comment>
<dbReference type="GeneID" id="73467024"/>
<sequence length="338" mass="38840">MNHTKEEVDLEDELNEILQPSNTKPIKFKKTSRFVKNPPKPQRPKLSFDEDHEDDDDDNNENTAPNLSFSKIKPSGIKFTKDRNKIESDENPSKSSSPGIRDLSKYRTLQATETATATATATEDEEEEDDDDIEIVIDQENPENNPVFENMHGFSFQMPPRLSGFQFQAPQPNNKNYQLPESTFGKFAHSIPGLSNSGNPSIRQLASDLGQEYKDVYNYDDGTGKQEPDKLEIDQDNDNDFELDDEDAGLYNPQRNRFDRRRYDLELSEDDLQEEEEEEGKKSSVKVLPLKEQIKRLTAMLANLEDLSKKYEVQSEKLLQQKQEVFAKKQQILANLDL</sequence>
<evidence type="ECO:0000256" key="2">
    <source>
        <dbReference type="SAM" id="MobiDB-lite"/>
    </source>
</evidence>
<evidence type="ECO:0000256" key="1">
    <source>
        <dbReference type="SAM" id="Coils"/>
    </source>
</evidence>
<evidence type="ECO:0000313" key="4">
    <source>
        <dbReference type="Proteomes" id="UP000694255"/>
    </source>
</evidence>
<name>A0A8J5UMP2_9ASCO</name>
<feature type="compositionally biased region" description="Basic and acidic residues" evidence="2">
    <location>
        <begin position="211"/>
        <end position="233"/>
    </location>
</feature>
<accession>A0A8J5UMP2</accession>
<gene>
    <name evidence="3" type="ORF">J8A68_000223</name>
</gene>
<evidence type="ECO:0000313" key="3">
    <source>
        <dbReference type="EMBL" id="KAG7666228.1"/>
    </source>
</evidence>
<dbReference type="EMBL" id="JAGSYN010000029">
    <property type="protein sequence ID" value="KAG7666228.1"/>
    <property type="molecule type" value="Genomic_DNA"/>
</dbReference>
<reference evidence="3 4" key="1">
    <citation type="journal article" date="2021" name="DNA Res.">
        <title>Genome analysis of Candida subhashii reveals its hybrid nature and dual mitochondrial genome conformations.</title>
        <authorList>
            <person name="Mixao V."/>
            <person name="Hegedusova E."/>
            <person name="Saus E."/>
            <person name="Pryszcz L.P."/>
            <person name="Cillingova A."/>
            <person name="Nosek J."/>
            <person name="Gabaldon T."/>
        </authorList>
    </citation>
    <scope>NUCLEOTIDE SEQUENCE [LARGE SCALE GENOMIC DNA]</scope>
    <source>
        <strain evidence="3 4">CBS 10753</strain>
    </source>
</reference>
<feature type="compositionally biased region" description="Acidic residues" evidence="2">
    <location>
        <begin position="122"/>
        <end position="131"/>
    </location>
</feature>